<evidence type="ECO:0000256" key="1">
    <source>
        <dbReference type="SAM" id="MobiDB-lite"/>
    </source>
</evidence>
<sequence length="96" mass="10517">MVFIKYENLEASHVVQRDKWAFHVAINTHYDDCRVNKGVEQGVGGVGNPKAIGKEISGEEPTGADSPTGGDLPQMVVYIPHARAHLLLRPYSIFAT</sequence>
<evidence type="ECO:0000313" key="3">
    <source>
        <dbReference type="Proteomes" id="UP000026915"/>
    </source>
</evidence>
<reference evidence="2 3" key="1">
    <citation type="journal article" date="2013" name="Genome Biol.">
        <title>The genome sequence of the most widely cultivated cacao type and its use to identify candidate genes regulating pod color.</title>
        <authorList>
            <person name="Motamayor J.C."/>
            <person name="Mockaitis K."/>
            <person name="Schmutz J."/>
            <person name="Haiminen N."/>
            <person name="Iii D.L."/>
            <person name="Cornejo O."/>
            <person name="Findley S.D."/>
            <person name="Zheng P."/>
            <person name="Utro F."/>
            <person name="Royaert S."/>
            <person name="Saski C."/>
            <person name="Jenkins J."/>
            <person name="Podicheti R."/>
            <person name="Zhao M."/>
            <person name="Scheffler B.E."/>
            <person name="Stack J.C."/>
            <person name="Feltus F.A."/>
            <person name="Mustiga G.M."/>
            <person name="Amores F."/>
            <person name="Phillips W."/>
            <person name="Marelli J.P."/>
            <person name="May G.D."/>
            <person name="Shapiro H."/>
            <person name="Ma J."/>
            <person name="Bustamante C.D."/>
            <person name="Schnell R.J."/>
            <person name="Main D."/>
            <person name="Gilbert D."/>
            <person name="Parida L."/>
            <person name="Kuhn D.N."/>
        </authorList>
    </citation>
    <scope>NUCLEOTIDE SEQUENCE [LARGE SCALE GENOMIC DNA]</scope>
    <source>
        <strain evidence="3">cv. Matina 1-6</strain>
    </source>
</reference>
<accession>A0A061GQS6</accession>
<gene>
    <name evidence="2" type="ORF">TCM_038860</name>
</gene>
<dbReference type="InParanoid" id="A0A061GQS6"/>
<dbReference type="EMBL" id="CM001887">
    <property type="protein sequence ID" value="EOY31743.1"/>
    <property type="molecule type" value="Genomic_DNA"/>
</dbReference>
<proteinExistence type="predicted"/>
<dbReference type="HOGENOM" id="CLU_2363885_0_0_1"/>
<organism evidence="2 3">
    <name type="scientific">Theobroma cacao</name>
    <name type="common">Cacao</name>
    <name type="synonym">Cocoa</name>
    <dbReference type="NCBI Taxonomy" id="3641"/>
    <lineage>
        <taxon>Eukaryota</taxon>
        <taxon>Viridiplantae</taxon>
        <taxon>Streptophyta</taxon>
        <taxon>Embryophyta</taxon>
        <taxon>Tracheophyta</taxon>
        <taxon>Spermatophyta</taxon>
        <taxon>Magnoliopsida</taxon>
        <taxon>eudicotyledons</taxon>
        <taxon>Gunneridae</taxon>
        <taxon>Pentapetalae</taxon>
        <taxon>rosids</taxon>
        <taxon>malvids</taxon>
        <taxon>Malvales</taxon>
        <taxon>Malvaceae</taxon>
        <taxon>Byttnerioideae</taxon>
        <taxon>Theobroma</taxon>
    </lineage>
</organism>
<protein>
    <submittedName>
        <fullName evidence="2">Uncharacterized protein</fullName>
    </submittedName>
</protein>
<dbReference type="Gramene" id="EOY31743">
    <property type="protein sequence ID" value="EOY31743"/>
    <property type="gene ID" value="TCM_038860"/>
</dbReference>
<dbReference type="AlphaFoldDB" id="A0A061GQS6"/>
<evidence type="ECO:0000313" key="2">
    <source>
        <dbReference type="EMBL" id="EOY31743.1"/>
    </source>
</evidence>
<feature type="region of interest" description="Disordered" evidence="1">
    <location>
        <begin position="44"/>
        <end position="70"/>
    </location>
</feature>
<name>A0A061GQS6_THECC</name>
<keyword evidence="3" id="KW-1185">Reference proteome</keyword>
<dbReference type="Proteomes" id="UP000026915">
    <property type="component" value="Chromosome 9"/>
</dbReference>